<gene>
    <name evidence="1" type="ORF">CIK00_04515</name>
</gene>
<keyword evidence="2" id="KW-1185">Reference proteome</keyword>
<dbReference type="RefSeq" id="WP_101767730.1">
    <property type="nucleotide sequence ID" value="NZ_BPPU01000002.1"/>
</dbReference>
<organism evidence="1 2">
    <name type="scientific">Photobacterium carnosum</name>
    <dbReference type="NCBI Taxonomy" id="2023717"/>
    <lineage>
        <taxon>Bacteria</taxon>
        <taxon>Pseudomonadati</taxon>
        <taxon>Pseudomonadota</taxon>
        <taxon>Gammaproteobacteria</taxon>
        <taxon>Vibrionales</taxon>
        <taxon>Vibrionaceae</taxon>
        <taxon>Photobacterium</taxon>
    </lineage>
</organism>
<protein>
    <submittedName>
        <fullName evidence="1">Uncharacterized protein</fullName>
    </submittedName>
</protein>
<accession>A0A2N4UVK8</accession>
<dbReference type="Proteomes" id="UP000234420">
    <property type="component" value="Unassembled WGS sequence"/>
</dbReference>
<dbReference type="EMBL" id="NPIB01000003">
    <property type="protein sequence ID" value="PLC59062.1"/>
    <property type="molecule type" value="Genomic_DNA"/>
</dbReference>
<evidence type="ECO:0000313" key="2">
    <source>
        <dbReference type="Proteomes" id="UP000234420"/>
    </source>
</evidence>
<sequence>MDDLQLWIATIKTWYREDNPHNIEPLIAIISATPARLFTAPNLNPNKQNNHNYEEALAYWLDGCQKISQFHRQQQPELAFTYIQLPYAKLQALICDPQQGATTKRWGLKKLDSIIVKLLEFCQYQQPQHWQSQHWQQQRRDLIDLHVIFMAAQQHLNLRY</sequence>
<evidence type="ECO:0000313" key="1">
    <source>
        <dbReference type="EMBL" id="PLC59062.1"/>
    </source>
</evidence>
<reference evidence="1 2" key="1">
    <citation type="journal article" date="2018" name="Syst. Appl. Microbiol.">
        <title>Photobacterium carnosum sp. nov., isolated from spoiled modified atmosphere packaged poultry meat.</title>
        <authorList>
            <person name="Hilgarth M."/>
            <person name="Fuertes S."/>
            <person name="Ehrmann M."/>
            <person name="Vogel R.F."/>
        </authorList>
    </citation>
    <scope>NUCLEOTIDE SEQUENCE [LARGE SCALE GENOMIC DNA]</scope>
    <source>
        <strain evidence="1 2">TMW 2.2021</strain>
    </source>
</reference>
<proteinExistence type="predicted"/>
<name>A0A2N4UVK8_9GAMM</name>
<comment type="caution">
    <text evidence="1">The sequence shown here is derived from an EMBL/GenBank/DDBJ whole genome shotgun (WGS) entry which is preliminary data.</text>
</comment>
<dbReference type="AlphaFoldDB" id="A0A2N4UVK8"/>